<dbReference type="Proteomes" id="UP000558488">
    <property type="component" value="Unassembled WGS sequence"/>
</dbReference>
<evidence type="ECO:0000256" key="1">
    <source>
        <dbReference type="SAM" id="MobiDB-lite"/>
    </source>
</evidence>
<feature type="region of interest" description="Disordered" evidence="1">
    <location>
        <begin position="1"/>
        <end position="62"/>
    </location>
</feature>
<evidence type="ECO:0000313" key="4">
    <source>
        <dbReference type="Proteomes" id="UP000558488"/>
    </source>
</evidence>
<name>A0A7J7ZJW3_PIPKU</name>
<accession>A0A7J7ZJW3</accession>
<sequence>MPSPRDVYLSLRDDGYSTKDSYSSRDYPSSRDTRDYAPPPRDYTYRDYGHSSSGDDYPSRGYSDRDGYGHDWDYLDHPSGGSYRNSYDSMVTHVVLHLHEGPHHLMVEAAAMMITATHVTDMVKVETVTQAA</sequence>
<gene>
    <name evidence="3" type="ORF">mPipKuh1_009546</name>
</gene>
<reference evidence="3 4" key="1">
    <citation type="journal article" date="2020" name="Nature">
        <title>Six reference-quality genomes reveal evolution of bat adaptations.</title>
        <authorList>
            <person name="Jebb D."/>
            <person name="Huang Z."/>
            <person name="Pippel M."/>
            <person name="Hughes G.M."/>
            <person name="Lavrichenko K."/>
            <person name="Devanna P."/>
            <person name="Winkler S."/>
            <person name="Jermiin L.S."/>
            <person name="Skirmuntt E.C."/>
            <person name="Katzourakis A."/>
            <person name="Burkitt-Gray L."/>
            <person name="Ray D.A."/>
            <person name="Sullivan K.A.M."/>
            <person name="Roscito J.G."/>
            <person name="Kirilenko B.M."/>
            <person name="Davalos L.M."/>
            <person name="Corthals A.P."/>
            <person name="Power M.L."/>
            <person name="Jones G."/>
            <person name="Ransome R.D."/>
            <person name="Dechmann D.K.N."/>
            <person name="Locatelli A.G."/>
            <person name="Puechmaille S.J."/>
            <person name="Fedrigo O."/>
            <person name="Jarvis E.D."/>
            <person name="Hiller M."/>
            <person name="Vernes S.C."/>
            <person name="Myers E.W."/>
            <person name="Teeling E.C."/>
        </authorList>
    </citation>
    <scope>NUCLEOTIDE SEQUENCE [LARGE SCALE GENOMIC DNA]</scope>
    <source>
        <strain evidence="3">MPipKuh1</strain>
        <tissue evidence="3">Flight muscle</tissue>
    </source>
</reference>
<evidence type="ECO:0000259" key="2">
    <source>
        <dbReference type="Pfam" id="PF08081"/>
    </source>
</evidence>
<organism evidence="3 4">
    <name type="scientific">Pipistrellus kuhlii</name>
    <name type="common">Kuhl's pipistrelle</name>
    <dbReference type="NCBI Taxonomy" id="59472"/>
    <lineage>
        <taxon>Eukaryota</taxon>
        <taxon>Metazoa</taxon>
        <taxon>Chordata</taxon>
        <taxon>Craniata</taxon>
        <taxon>Vertebrata</taxon>
        <taxon>Euteleostomi</taxon>
        <taxon>Mammalia</taxon>
        <taxon>Eutheria</taxon>
        <taxon>Laurasiatheria</taxon>
        <taxon>Chiroptera</taxon>
        <taxon>Yangochiroptera</taxon>
        <taxon>Vespertilionidae</taxon>
        <taxon>Pipistrellus</taxon>
    </lineage>
</organism>
<evidence type="ECO:0000313" key="3">
    <source>
        <dbReference type="EMBL" id="KAF6374325.1"/>
    </source>
</evidence>
<dbReference type="EMBL" id="JACAGB010000003">
    <property type="protein sequence ID" value="KAF6374325.1"/>
    <property type="molecule type" value="Genomic_DNA"/>
</dbReference>
<protein>
    <recommendedName>
        <fullName evidence="2">RBM1CTR domain-containing protein</fullName>
    </recommendedName>
</protein>
<proteinExistence type="predicted"/>
<dbReference type="Pfam" id="PF08081">
    <property type="entry name" value="RBM1CTR"/>
    <property type="match status" value="1"/>
</dbReference>
<comment type="caution">
    <text evidence="3">The sequence shown here is derived from an EMBL/GenBank/DDBJ whole genome shotgun (WGS) entry which is preliminary data.</text>
</comment>
<dbReference type="InterPro" id="IPR012604">
    <property type="entry name" value="RBM1CTR"/>
</dbReference>
<keyword evidence="4" id="KW-1185">Reference proteome</keyword>
<feature type="domain" description="RBM1CTR" evidence="2">
    <location>
        <begin position="1"/>
        <end position="19"/>
    </location>
</feature>
<dbReference type="AlphaFoldDB" id="A0A7J7ZJW3"/>